<organism evidence="6 7">
    <name type="scientific">Anaplasma marginale (strain Florida)</name>
    <dbReference type="NCBI Taxonomy" id="320483"/>
    <lineage>
        <taxon>Bacteria</taxon>
        <taxon>Pseudomonadati</taxon>
        <taxon>Pseudomonadota</taxon>
        <taxon>Alphaproteobacteria</taxon>
        <taxon>Rickettsiales</taxon>
        <taxon>Anaplasmataceae</taxon>
        <taxon>Anaplasma</taxon>
    </lineage>
</organism>
<evidence type="ECO:0000313" key="6">
    <source>
        <dbReference type="EMBL" id="ACM49130.1"/>
    </source>
</evidence>
<comment type="subcellular location">
    <subcellularLocation>
        <location evidence="1">Membrane</location>
        <topology evidence="1">Multi-pass membrane protein</topology>
    </subcellularLocation>
</comment>
<dbReference type="KEGG" id="amf:AMF_256"/>
<evidence type="ECO:0000313" key="7">
    <source>
        <dbReference type="Proteomes" id="UP000007307"/>
    </source>
</evidence>
<reference evidence="6 7" key="1">
    <citation type="journal article" date="2009" name="BMC Genomics">
        <title>Conservation in the face of diversity: multistrain analysis of an intracellular bacterium.</title>
        <authorList>
            <person name="Dark M.J."/>
            <person name="Herndon D.R."/>
            <person name="Kappmeyer L.S."/>
            <person name="Gonzales M.P."/>
            <person name="Nordeen E."/>
            <person name="Palmer G.H."/>
            <person name="Knowles D.P. Jr."/>
            <person name="Brayton K.A."/>
        </authorList>
    </citation>
    <scope>NUCLEOTIDE SEQUENCE [LARGE SCALE GENOMIC DNA]</scope>
    <source>
        <strain evidence="6 7">Florida</strain>
    </source>
</reference>
<evidence type="ECO:0000256" key="3">
    <source>
        <dbReference type="ARBA" id="ARBA00022989"/>
    </source>
</evidence>
<dbReference type="InterPro" id="IPR003752">
    <property type="entry name" value="DiS_bond_form_DsbB/BdbC"/>
</dbReference>
<gene>
    <name evidence="6" type="ordered locus">AMF_256</name>
</gene>
<feature type="transmembrane region" description="Helical" evidence="5">
    <location>
        <begin position="126"/>
        <end position="151"/>
    </location>
</feature>
<keyword evidence="7" id="KW-1185">Reference proteome</keyword>
<dbReference type="GO" id="GO:0015035">
    <property type="term" value="F:protein-disulfide reductase activity"/>
    <property type="evidence" value="ECO:0007669"/>
    <property type="project" value="InterPro"/>
</dbReference>
<keyword evidence="4 5" id="KW-0472">Membrane</keyword>
<evidence type="ECO:0000256" key="2">
    <source>
        <dbReference type="ARBA" id="ARBA00022692"/>
    </source>
</evidence>
<protein>
    <recommendedName>
        <fullName evidence="8">Disulfide bond formation protein B</fullName>
    </recommendedName>
</protein>
<dbReference type="Proteomes" id="UP000007307">
    <property type="component" value="Chromosome"/>
</dbReference>
<dbReference type="AlphaFoldDB" id="B9KI18"/>
<feature type="transmembrane region" description="Helical" evidence="5">
    <location>
        <begin position="64"/>
        <end position="83"/>
    </location>
</feature>
<dbReference type="Gene3D" id="1.20.1550.10">
    <property type="entry name" value="DsbB-like"/>
    <property type="match status" value="1"/>
</dbReference>
<evidence type="ECO:0008006" key="8">
    <source>
        <dbReference type="Google" id="ProtNLM"/>
    </source>
</evidence>
<dbReference type="InterPro" id="IPR024199">
    <property type="entry name" value="Uncharacterised_DsbB"/>
</dbReference>
<name>B9KI18_ANAMF</name>
<evidence type="ECO:0000256" key="5">
    <source>
        <dbReference type="SAM" id="Phobius"/>
    </source>
</evidence>
<keyword evidence="2 5" id="KW-0812">Transmembrane</keyword>
<dbReference type="SUPFAM" id="SSF158442">
    <property type="entry name" value="DsbB-like"/>
    <property type="match status" value="1"/>
</dbReference>
<evidence type="ECO:0000256" key="4">
    <source>
        <dbReference type="ARBA" id="ARBA00023136"/>
    </source>
</evidence>
<dbReference type="Pfam" id="PF02600">
    <property type="entry name" value="DsbB"/>
    <property type="match status" value="1"/>
</dbReference>
<proteinExistence type="predicted"/>
<dbReference type="STRING" id="320483.AMF_256"/>
<dbReference type="EMBL" id="CP001079">
    <property type="protein sequence ID" value="ACM49130.1"/>
    <property type="molecule type" value="Genomic_DNA"/>
</dbReference>
<dbReference type="GO" id="GO:0006457">
    <property type="term" value="P:protein folding"/>
    <property type="evidence" value="ECO:0007669"/>
    <property type="project" value="InterPro"/>
</dbReference>
<dbReference type="InterPro" id="IPR023380">
    <property type="entry name" value="DsbB-like_sf"/>
</dbReference>
<dbReference type="eggNOG" id="COG1495">
    <property type="taxonomic scope" value="Bacteria"/>
</dbReference>
<dbReference type="HOGENOM" id="CLU_098660_0_1_5"/>
<dbReference type="GO" id="GO:0016020">
    <property type="term" value="C:membrane"/>
    <property type="evidence" value="ECO:0007669"/>
    <property type="project" value="UniProtKB-SubCell"/>
</dbReference>
<accession>B9KI18</accession>
<sequence>MGRVMRECGVLFFISSVLALAAAYVGEVVYHLIPCRLCLYERVPYFAALFFSIVTMLRGDKYSLYCTAMCYVGSVALSAYHAGLEYGWFTDFLHCAGDVDPRASVDDIKRNLLSNDVAPSCGVPSFVFLGLSISGWNVVYVTGCLLLAFAVKKRGFRGVCRAVLDVVAAKGK</sequence>
<keyword evidence="3 5" id="KW-1133">Transmembrane helix</keyword>
<evidence type="ECO:0000256" key="1">
    <source>
        <dbReference type="ARBA" id="ARBA00004141"/>
    </source>
</evidence>
<dbReference type="PIRSF" id="PIRSF033913">
    <property type="entry name" value="S-S_format_DsbB"/>
    <property type="match status" value="1"/>
</dbReference>